<keyword evidence="4" id="KW-1185">Reference proteome</keyword>
<feature type="region of interest" description="Disordered" evidence="1">
    <location>
        <begin position="27"/>
        <end position="64"/>
    </location>
</feature>
<evidence type="ECO:0000313" key="4">
    <source>
        <dbReference type="Proteomes" id="UP000008311"/>
    </source>
</evidence>
<evidence type="ECO:0000256" key="2">
    <source>
        <dbReference type="SAM" id="SignalP"/>
    </source>
</evidence>
<dbReference type="InParanoid" id="B9SX73"/>
<dbReference type="Proteomes" id="UP000008311">
    <property type="component" value="Unassembled WGS sequence"/>
</dbReference>
<accession>B9SX73</accession>
<dbReference type="EMBL" id="EQ974218">
    <property type="protein sequence ID" value="EEF31772.1"/>
    <property type="molecule type" value="Genomic_DNA"/>
</dbReference>
<evidence type="ECO:0000313" key="3">
    <source>
        <dbReference type="EMBL" id="EEF31772.1"/>
    </source>
</evidence>
<feature type="chain" id="PRO_5002889749" evidence="2">
    <location>
        <begin position="32"/>
        <end position="64"/>
    </location>
</feature>
<keyword evidence="2" id="KW-0732">Signal</keyword>
<evidence type="ECO:0000256" key="1">
    <source>
        <dbReference type="SAM" id="MobiDB-lite"/>
    </source>
</evidence>
<reference evidence="4" key="1">
    <citation type="journal article" date="2010" name="Nat. Biotechnol.">
        <title>Draft genome sequence of the oilseed species Ricinus communis.</title>
        <authorList>
            <person name="Chan A.P."/>
            <person name="Crabtree J."/>
            <person name="Zhao Q."/>
            <person name="Lorenzi H."/>
            <person name="Orvis J."/>
            <person name="Puiu D."/>
            <person name="Melake-Berhan A."/>
            <person name="Jones K.M."/>
            <person name="Redman J."/>
            <person name="Chen G."/>
            <person name="Cahoon E.B."/>
            <person name="Gedil M."/>
            <person name="Stanke M."/>
            <person name="Haas B.J."/>
            <person name="Wortman J.R."/>
            <person name="Fraser-Liggett C.M."/>
            <person name="Ravel J."/>
            <person name="Rabinowicz P.D."/>
        </authorList>
    </citation>
    <scope>NUCLEOTIDE SEQUENCE [LARGE SCALE GENOMIC DNA]</scope>
    <source>
        <strain evidence="4">cv. Hale</strain>
    </source>
</reference>
<feature type="signal peptide" evidence="2">
    <location>
        <begin position="1"/>
        <end position="31"/>
    </location>
</feature>
<organism evidence="3 4">
    <name type="scientific">Ricinus communis</name>
    <name type="common">Castor bean</name>
    <dbReference type="NCBI Taxonomy" id="3988"/>
    <lineage>
        <taxon>Eukaryota</taxon>
        <taxon>Viridiplantae</taxon>
        <taxon>Streptophyta</taxon>
        <taxon>Embryophyta</taxon>
        <taxon>Tracheophyta</taxon>
        <taxon>Spermatophyta</taxon>
        <taxon>Magnoliopsida</taxon>
        <taxon>eudicotyledons</taxon>
        <taxon>Gunneridae</taxon>
        <taxon>Pentapetalae</taxon>
        <taxon>rosids</taxon>
        <taxon>fabids</taxon>
        <taxon>Malpighiales</taxon>
        <taxon>Euphorbiaceae</taxon>
        <taxon>Acalyphoideae</taxon>
        <taxon>Acalypheae</taxon>
        <taxon>Ricinus</taxon>
    </lineage>
</organism>
<dbReference type="AlphaFoldDB" id="B9SX73"/>
<feature type="compositionally biased region" description="Polar residues" evidence="1">
    <location>
        <begin position="27"/>
        <end position="36"/>
    </location>
</feature>
<sequence>MAAPTLPNLLLSHAFLLLLTIITTTSSPSLASQPSNFHRPPRFLGKFSHKIKPPPSSSSSSSSS</sequence>
<name>B9SX73_RICCO</name>
<gene>
    <name evidence="3" type="ORF">RCOM_0858720</name>
</gene>
<protein>
    <submittedName>
        <fullName evidence="3">Uncharacterized protein</fullName>
    </submittedName>
</protein>
<proteinExistence type="predicted"/>